<dbReference type="Proteomes" id="UP000321927">
    <property type="component" value="Unassembled WGS sequence"/>
</dbReference>
<dbReference type="NCBIfam" id="TIGR03696">
    <property type="entry name" value="Rhs_assc_core"/>
    <property type="match status" value="1"/>
</dbReference>
<evidence type="ECO:0000313" key="4">
    <source>
        <dbReference type="Proteomes" id="UP000249115"/>
    </source>
</evidence>
<dbReference type="Gene3D" id="2.180.10.10">
    <property type="entry name" value="RHS repeat-associated core"/>
    <property type="match status" value="2"/>
</dbReference>
<evidence type="ECO:0000259" key="1">
    <source>
        <dbReference type="Pfam" id="PF20041"/>
    </source>
</evidence>
<reference evidence="2 4" key="1">
    <citation type="submission" date="2018-06" db="EMBL/GenBank/DDBJ databases">
        <title>Genomic Encyclopedia of Archaeal and Bacterial Type Strains, Phase II (KMG-II): from individual species to whole genera.</title>
        <authorList>
            <person name="Goeker M."/>
        </authorList>
    </citation>
    <scope>NUCLEOTIDE SEQUENCE [LARGE SCALE GENOMIC DNA]</scope>
    <source>
        <strain evidence="2 4">DSM 22686</strain>
    </source>
</reference>
<evidence type="ECO:0000313" key="3">
    <source>
        <dbReference type="EMBL" id="TXD77407.1"/>
    </source>
</evidence>
<dbReference type="Pfam" id="PF20041">
    <property type="entry name" value="DUF6443"/>
    <property type="match status" value="1"/>
</dbReference>
<evidence type="ECO:0000313" key="5">
    <source>
        <dbReference type="Proteomes" id="UP000321927"/>
    </source>
</evidence>
<feature type="domain" description="DUF6443" evidence="1">
    <location>
        <begin position="91"/>
        <end position="218"/>
    </location>
</feature>
<evidence type="ECO:0000313" key="2">
    <source>
        <dbReference type="EMBL" id="PZX59326.1"/>
    </source>
</evidence>
<dbReference type="PANTHER" id="PTHR32305">
    <property type="match status" value="1"/>
</dbReference>
<proteinExistence type="predicted"/>
<organism evidence="2 4">
    <name type="scientific">Algoriphagus ratkowskyi</name>
    <dbReference type="NCBI Taxonomy" id="57028"/>
    <lineage>
        <taxon>Bacteria</taxon>
        <taxon>Pseudomonadati</taxon>
        <taxon>Bacteroidota</taxon>
        <taxon>Cytophagia</taxon>
        <taxon>Cytophagales</taxon>
        <taxon>Cyclobacteriaceae</taxon>
        <taxon>Algoriphagus</taxon>
    </lineage>
</organism>
<dbReference type="InterPro" id="IPR045619">
    <property type="entry name" value="DUF6443"/>
</dbReference>
<keyword evidence="5" id="KW-1185">Reference proteome</keyword>
<dbReference type="EMBL" id="QKZU01000004">
    <property type="protein sequence ID" value="PZX59326.1"/>
    <property type="molecule type" value="Genomic_DNA"/>
</dbReference>
<accession>A0A2W7RJY8</accession>
<dbReference type="EMBL" id="VORV01000007">
    <property type="protein sequence ID" value="TXD77407.1"/>
    <property type="molecule type" value="Genomic_DNA"/>
</dbReference>
<dbReference type="OrthoDB" id="976756at2"/>
<comment type="caution">
    <text evidence="2">The sequence shown here is derived from an EMBL/GenBank/DDBJ whole genome shotgun (WGS) entry which is preliminary data.</text>
</comment>
<sequence length="1487" mass="163806">MKRASLIILIYQIFICGYAQQAEIVENSQINQYSNSSYLVVGSLTLKPGFTFSASQNSSFYARVINSQQPTVAQSEDYNFVRTESVNVPGIHSDDQVINLNSQDKATTFSYMDGWGRSLQTVSVQASPDKKDWIQPSYFDSKNRASRAYLPYKATSSDGRFRATAQTEQGAFYNAPPIGVSSDDKAYSTATFEDSPLERVLASSNVGNDFQSKTRTSRTIVNTSGTVRKWGIVSSLPQSTSTYAAGTLMIQENTDEKGARTRTYVDSRGRTVLSEVEATGTNWLKTYYIFNDFNELIFLITPELAAVYSPSQAQLEGLSYQYQYDLLGRQIAFKEPGKGWSYTIYDKWDRPVLVQGPDNRLRNAKEWNFIKYDIHNRPVVTGTYVTTLDIEPLSTSVEAAVTRDEIRNTNSIGYSLNRTYPTTVSSSNVLSITYYDDYSFLSNSGWDPEGKSFEYNVPTGFTNAKTTGTVKGEVTGVKSRTTESTVKWQHNVTYYDKYYQPVQTVSGHHLNGLIRNTIAYAYSGEVLEHLNEYSGSMGNHAIRYRYTYDHQRRLLDTFHKYNSEDEILLSSTSYNELGQAYLTDVHSRDNGASYFYNLEEEYTPQGWLKELDYRIPTTDEVVFNEKIGYNQDIGSGSTSRYDGMISSTVSSVNMLDIEAAFNYTYDLAGRLTDTDTKIRPIGSSTWSIPNAFDENQISYSDNGNILGLTRRLHGSSTTPVTDQLSYTYSGNQLLSVIDNAPASTKATGFNDGNTSGNDYYYSAAGNLIQDKNKGISSISYNVIDLPQNVSFSNGNTIQYTYNAGGDRFKEVRDISGQTSLTRDYVGELELENGVVKFINHPMGQLDVATGKYRYYMLDHLGNNWVVMQETADMVNSLATFEDNSYEAESQQFIDYENATRVSESLFNHTKAKDSQVAIRLAGGQGENIGIAKAIHVLLGDTVRMEAFGKYLDLNKKKMSPMLISLVNTLASSGVSAGFDGVVSAAQYSSLSENSSPFGGLLVKNSKESKAPPAYLNYIFFDKDKNYKHGGFVQLSETAREDGTNVAHERLYQEVVAEEPGYYYIYLSNDSQEPSEAFFDDFSVQVSESPFIQGTVYYSYGMIALQELREGEEETRELFQNKNWDSETGWYDFHARQYDPALGRWLAMDPQNQFASPYLGMGNNPVMMVDPDGEFAVLPILVLAAKAAIVSAGVSAASYAATTVISGQSWNWGQFAAQVGKGAAIGGLTAGAGAGFSAGLNAVGVGVQTSNFIGGALGSFTGTLAGGGMPSNPMEWMTAIGSAAMTGQVMSDANPLGLSQGYDATAKNYNLGYPNDDYYPLPSQSIEALKGFDVADWHKLFASGSNPVLAGVYGAREAFANHPVTQAGIFAAGFLLPATRIGQAARGIGNLKIPVYRVYGGGAGRLGNFWSPINPKLYGGTYRNFAGLPNNNSGAFLLRGKVRLGDINGFGLAKPLDGNFGRLVPELRIGQSWNKVIWSPRNVTRTKF</sequence>
<protein>
    <submittedName>
        <fullName evidence="3">RHS repeat-associated core domain-containing protein</fullName>
    </submittedName>
    <submittedName>
        <fullName evidence="2">RHS repeat-associated protein</fullName>
    </submittedName>
</protein>
<reference evidence="3 5" key="2">
    <citation type="submission" date="2019-08" db="EMBL/GenBank/DDBJ databases">
        <title>Genome of Algoriphagus ratkowskyi IC026.</title>
        <authorList>
            <person name="Bowman J.P."/>
        </authorList>
    </citation>
    <scope>NUCLEOTIDE SEQUENCE [LARGE SCALE GENOMIC DNA]</scope>
    <source>
        <strain evidence="3 5">IC026</strain>
    </source>
</reference>
<gene>
    <name evidence="3" type="ORF">ESW18_11405</name>
    <name evidence="2" type="ORF">LV84_01357</name>
</gene>
<dbReference type="RefSeq" id="WP_086501224.1">
    <property type="nucleotide sequence ID" value="NZ_MSSV01000007.1"/>
</dbReference>
<name>A0A2W7RJY8_9BACT</name>
<dbReference type="InterPro" id="IPR022385">
    <property type="entry name" value="Rhs_assc_core"/>
</dbReference>
<dbReference type="InterPro" id="IPR050708">
    <property type="entry name" value="T6SS_VgrG/RHS"/>
</dbReference>
<dbReference type="PANTHER" id="PTHR32305:SF15">
    <property type="entry name" value="PROTEIN RHSA-RELATED"/>
    <property type="match status" value="1"/>
</dbReference>
<dbReference type="Proteomes" id="UP000249115">
    <property type="component" value="Unassembled WGS sequence"/>
</dbReference>